<protein>
    <recommendedName>
        <fullName evidence="4">Defensin</fullName>
    </recommendedName>
</protein>
<evidence type="ECO:0008006" key="4">
    <source>
        <dbReference type="Google" id="ProtNLM"/>
    </source>
</evidence>
<evidence type="ECO:0000256" key="1">
    <source>
        <dbReference type="SAM" id="SignalP"/>
    </source>
</evidence>
<feature type="chain" id="PRO_5035300074" description="Defensin" evidence="1">
    <location>
        <begin position="25"/>
        <end position="72"/>
    </location>
</feature>
<dbReference type="EMBL" id="CAJVCH010545959">
    <property type="protein sequence ID" value="CAG7828058.1"/>
    <property type="molecule type" value="Genomic_DNA"/>
</dbReference>
<evidence type="ECO:0000313" key="2">
    <source>
        <dbReference type="EMBL" id="CAG7828058.1"/>
    </source>
</evidence>
<organism evidence="2 3">
    <name type="scientific">Allacma fusca</name>
    <dbReference type="NCBI Taxonomy" id="39272"/>
    <lineage>
        <taxon>Eukaryota</taxon>
        <taxon>Metazoa</taxon>
        <taxon>Ecdysozoa</taxon>
        <taxon>Arthropoda</taxon>
        <taxon>Hexapoda</taxon>
        <taxon>Collembola</taxon>
        <taxon>Symphypleona</taxon>
        <taxon>Sminthuridae</taxon>
        <taxon>Allacma</taxon>
    </lineage>
</organism>
<sequence length="72" mass="7661">MKRNIVVCLVVVMVAALCTDICLAGGGCPSDSSCARHCRENIRPSSGRFAGRRPCSGTCGDLFNLRCSCVYC</sequence>
<proteinExistence type="predicted"/>
<keyword evidence="3" id="KW-1185">Reference proteome</keyword>
<accession>A0A8J2PNR2</accession>
<gene>
    <name evidence="2" type="ORF">AFUS01_LOCUS38009</name>
</gene>
<dbReference type="Proteomes" id="UP000708208">
    <property type="component" value="Unassembled WGS sequence"/>
</dbReference>
<evidence type="ECO:0000313" key="3">
    <source>
        <dbReference type="Proteomes" id="UP000708208"/>
    </source>
</evidence>
<name>A0A8J2PNR2_9HEXA</name>
<keyword evidence="1" id="KW-0732">Signal</keyword>
<dbReference type="AlphaFoldDB" id="A0A8J2PNR2"/>
<feature type="signal peptide" evidence="1">
    <location>
        <begin position="1"/>
        <end position="24"/>
    </location>
</feature>
<comment type="caution">
    <text evidence="2">The sequence shown here is derived from an EMBL/GenBank/DDBJ whole genome shotgun (WGS) entry which is preliminary data.</text>
</comment>
<reference evidence="2" key="1">
    <citation type="submission" date="2021-06" db="EMBL/GenBank/DDBJ databases">
        <authorList>
            <person name="Hodson N. C."/>
            <person name="Mongue J. A."/>
            <person name="Jaron S. K."/>
        </authorList>
    </citation>
    <scope>NUCLEOTIDE SEQUENCE</scope>
</reference>